<keyword evidence="3" id="KW-0378">Hydrolase</keyword>
<evidence type="ECO:0000259" key="5">
    <source>
        <dbReference type="Pfam" id="PF00149"/>
    </source>
</evidence>
<dbReference type="CDD" id="cd07406">
    <property type="entry name" value="MPP_CG11883_N"/>
    <property type="match status" value="1"/>
</dbReference>
<evidence type="ECO:0000256" key="1">
    <source>
        <dbReference type="ARBA" id="ARBA00006654"/>
    </source>
</evidence>
<keyword evidence="2" id="KW-0732">Signal</keyword>
<evidence type="ECO:0008006" key="9">
    <source>
        <dbReference type="Google" id="ProtNLM"/>
    </source>
</evidence>
<comment type="similarity">
    <text evidence="1 3">Belongs to the 5'-nucleotidase family.</text>
</comment>
<dbReference type="GO" id="GO:0000166">
    <property type="term" value="F:nucleotide binding"/>
    <property type="evidence" value="ECO:0007669"/>
    <property type="project" value="UniProtKB-KW"/>
</dbReference>
<keyword evidence="3" id="KW-0547">Nucleotide-binding</keyword>
<dbReference type="Gene3D" id="3.90.780.10">
    <property type="entry name" value="5'-Nucleotidase, C-terminal domain"/>
    <property type="match status" value="1"/>
</dbReference>
<dbReference type="Proteomes" id="UP001412239">
    <property type="component" value="Unassembled WGS sequence"/>
</dbReference>
<dbReference type="PRINTS" id="PR01607">
    <property type="entry name" value="APYRASEFAMLY"/>
</dbReference>
<feature type="compositionally biased region" description="Basic and acidic residues" evidence="4">
    <location>
        <begin position="551"/>
        <end position="563"/>
    </location>
</feature>
<dbReference type="PANTHER" id="PTHR11575">
    <property type="entry name" value="5'-NUCLEOTIDASE-RELATED"/>
    <property type="match status" value="1"/>
</dbReference>
<feature type="domain" description="Calcineurin-like phosphoesterase" evidence="5">
    <location>
        <begin position="21"/>
        <end position="237"/>
    </location>
</feature>
<dbReference type="Pfam" id="PF02872">
    <property type="entry name" value="5_nucleotid_C"/>
    <property type="match status" value="1"/>
</dbReference>
<dbReference type="InterPro" id="IPR004843">
    <property type="entry name" value="Calcineurin-like_PHP"/>
</dbReference>
<evidence type="ECO:0000313" key="8">
    <source>
        <dbReference type="Proteomes" id="UP001412239"/>
    </source>
</evidence>
<evidence type="ECO:0000313" key="7">
    <source>
        <dbReference type="EMBL" id="CUS15520.1"/>
    </source>
</evidence>
<dbReference type="SUPFAM" id="SSF56300">
    <property type="entry name" value="Metallo-dependent phosphatases"/>
    <property type="match status" value="1"/>
</dbReference>
<organism evidence="7 8">
    <name type="scientific">Tuber aestivum</name>
    <name type="common">summer truffle</name>
    <dbReference type="NCBI Taxonomy" id="59557"/>
    <lineage>
        <taxon>Eukaryota</taxon>
        <taxon>Fungi</taxon>
        <taxon>Dikarya</taxon>
        <taxon>Ascomycota</taxon>
        <taxon>Pezizomycotina</taxon>
        <taxon>Pezizomycetes</taxon>
        <taxon>Pezizales</taxon>
        <taxon>Tuberaceae</taxon>
        <taxon>Tuber</taxon>
    </lineage>
</organism>
<evidence type="ECO:0000256" key="2">
    <source>
        <dbReference type="ARBA" id="ARBA00022729"/>
    </source>
</evidence>
<dbReference type="PANTHER" id="PTHR11575:SF48">
    <property type="entry name" value="5'-NUCLEOTIDASE"/>
    <property type="match status" value="1"/>
</dbReference>
<dbReference type="SUPFAM" id="SSF55816">
    <property type="entry name" value="5'-nucleotidase (syn. UDP-sugar hydrolase), C-terminal domain"/>
    <property type="match status" value="1"/>
</dbReference>
<keyword evidence="8" id="KW-1185">Reference proteome</keyword>
<name>A0A292Q9V9_9PEZI</name>
<evidence type="ECO:0000256" key="3">
    <source>
        <dbReference type="RuleBase" id="RU362119"/>
    </source>
</evidence>
<dbReference type="InterPro" id="IPR029052">
    <property type="entry name" value="Metallo-depent_PP-like"/>
</dbReference>
<feature type="domain" description="5'-Nucleotidase C-terminal" evidence="6">
    <location>
        <begin position="312"/>
        <end position="465"/>
    </location>
</feature>
<dbReference type="AlphaFoldDB" id="A0A292Q9V9"/>
<sequence>MADTTTASVTYSSGATGEPDLRFLHYNDVYHIDSGARDPVGGASRFVALVNQYRSAPEYDGQPSLLTFFSGDAFNPSLESSVTKGRHMVPILNEIKTNVAGLGNHDLDFGVDQFSYLAKQCEFPWLCANVEDPALGQGVSIGGLPKTVILESSNGLKVGVIGLVEREWLDTINSLPPNLKYTSASAAAKELVPKLREQGADIVVAVSHQREPNDIKVANNIPEGLIDIILGGHDHHYAHVIVNGCHVIRSGCDFKQLSYIEVRRKSKDGSVPGWNFDIVRRNILREMPEDPSAVQLVDKLTSGLKAKLEKPIGYTAVPLDARFSTIRAKESNIANFVADLMRFYYSADCTLIAAGTIRGDQIYPPGVLRLCDIVSCFPFEDPVVVIKIPGANILKAIENGLSKLPAFEGRFTHVSNIFYTYDASLPAGSRIITCKIGQDDLVPDKAYSVATRKYMANGKDGYGALTGEAGAEDIIDEENGVLISMILRQYFLSLKVMGKWRRGGAFRQFFGGLRSEKAKKGELLQPEETSRKEVDDDGGSDSDEGDEEMHGDEVHESGLPKEEKIRKLVSKAGSKWARLAGVRESKGEDSEFVVDWTRSIAPRLEGRIKAV</sequence>
<reference evidence="7" key="1">
    <citation type="submission" date="2015-10" db="EMBL/GenBank/DDBJ databases">
        <authorList>
            <person name="Regsiter A."/>
            <person name="william w."/>
        </authorList>
    </citation>
    <scope>NUCLEOTIDE SEQUENCE</scope>
    <source>
        <strain evidence="7">Montdore</strain>
    </source>
</reference>
<feature type="region of interest" description="Disordered" evidence="4">
    <location>
        <begin position="520"/>
        <end position="563"/>
    </location>
</feature>
<dbReference type="GO" id="GO:0016787">
    <property type="term" value="F:hydrolase activity"/>
    <property type="evidence" value="ECO:0007669"/>
    <property type="project" value="UniProtKB-KW"/>
</dbReference>
<evidence type="ECO:0000259" key="6">
    <source>
        <dbReference type="Pfam" id="PF02872"/>
    </source>
</evidence>
<dbReference type="InterPro" id="IPR036907">
    <property type="entry name" value="5'-Nucleotdase_C_sf"/>
</dbReference>
<dbReference type="Pfam" id="PF00149">
    <property type="entry name" value="Metallophos"/>
    <property type="match status" value="1"/>
</dbReference>
<dbReference type="Gene3D" id="3.60.21.10">
    <property type="match status" value="1"/>
</dbReference>
<evidence type="ECO:0000256" key="4">
    <source>
        <dbReference type="SAM" id="MobiDB-lite"/>
    </source>
</evidence>
<proteinExistence type="inferred from homology"/>
<feature type="compositionally biased region" description="Basic and acidic residues" evidence="4">
    <location>
        <begin position="520"/>
        <end position="534"/>
    </location>
</feature>
<accession>A0A292Q9V9</accession>
<gene>
    <name evidence="7" type="ORF">GSTUAT00000223001</name>
</gene>
<dbReference type="InterPro" id="IPR008334">
    <property type="entry name" value="5'-Nucleotdase_C"/>
</dbReference>
<dbReference type="EMBL" id="LN890945">
    <property type="protein sequence ID" value="CUS15520.1"/>
    <property type="molecule type" value="Genomic_DNA"/>
</dbReference>
<dbReference type="GO" id="GO:0009166">
    <property type="term" value="P:nucleotide catabolic process"/>
    <property type="evidence" value="ECO:0007669"/>
    <property type="project" value="InterPro"/>
</dbReference>
<dbReference type="InterPro" id="IPR006179">
    <property type="entry name" value="5_nucleotidase/apyrase"/>
</dbReference>
<dbReference type="InterPro" id="IPR041821">
    <property type="entry name" value="CG11883_N"/>
</dbReference>
<feature type="compositionally biased region" description="Acidic residues" evidence="4">
    <location>
        <begin position="535"/>
        <end position="550"/>
    </location>
</feature>
<protein>
    <recommendedName>
        <fullName evidence="9">5'-Nucleotidase C-terminal domain-containing protein</fullName>
    </recommendedName>
</protein>